<keyword evidence="1" id="KW-0732">Signal</keyword>
<dbReference type="AlphaFoldDB" id="A0AA88T7R8"/>
<accession>A0AA88T7R8</accession>
<dbReference type="EMBL" id="JAVHJS010000002">
    <property type="protein sequence ID" value="KAK2866793.1"/>
    <property type="molecule type" value="Genomic_DNA"/>
</dbReference>
<name>A0AA88T7R8_TACVA</name>
<proteinExistence type="predicted"/>
<keyword evidence="3" id="KW-1185">Reference proteome</keyword>
<evidence type="ECO:0008006" key="4">
    <source>
        <dbReference type="Google" id="ProtNLM"/>
    </source>
</evidence>
<sequence>MNPERMTLVGFGQAVAILCVTNLGLGPGDEWVPEGPPEQWLLHNTEQLVCFFVEQSALRGGGSGGDGGDGGFEIMCLI</sequence>
<protein>
    <recommendedName>
        <fullName evidence="4">Secreted protein</fullName>
    </recommendedName>
</protein>
<reference evidence="2" key="1">
    <citation type="submission" date="2023-08" db="EMBL/GenBank/DDBJ databases">
        <title>Pelteobagrus vachellii genome.</title>
        <authorList>
            <person name="Liu H."/>
        </authorList>
    </citation>
    <scope>NUCLEOTIDE SEQUENCE</scope>
    <source>
        <strain evidence="2">PRFRI_2022a</strain>
        <tissue evidence="2">Muscle</tissue>
    </source>
</reference>
<dbReference type="Proteomes" id="UP001187315">
    <property type="component" value="Unassembled WGS sequence"/>
</dbReference>
<evidence type="ECO:0000313" key="3">
    <source>
        <dbReference type="Proteomes" id="UP001187315"/>
    </source>
</evidence>
<comment type="caution">
    <text evidence="2">The sequence shown here is derived from an EMBL/GenBank/DDBJ whole genome shotgun (WGS) entry which is preliminary data.</text>
</comment>
<evidence type="ECO:0000256" key="1">
    <source>
        <dbReference type="SAM" id="SignalP"/>
    </source>
</evidence>
<evidence type="ECO:0000313" key="2">
    <source>
        <dbReference type="EMBL" id="KAK2866793.1"/>
    </source>
</evidence>
<feature type="chain" id="PRO_5041693401" description="Secreted protein" evidence="1">
    <location>
        <begin position="27"/>
        <end position="78"/>
    </location>
</feature>
<organism evidence="2 3">
    <name type="scientific">Tachysurus vachellii</name>
    <name type="common">Darkbarbel catfish</name>
    <name type="synonym">Pelteobagrus vachellii</name>
    <dbReference type="NCBI Taxonomy" id="175792"/>
    <lineage>
        <taxon>Eukaryota</taxon>
        <taxon>Metazoa</taxon>
        <taxon>Chordata</taxon>
        <taxon>Craniata</taxon>
        <taxon>Vertebrata</taxon>
        <taxon>Euteleostomi</taxon>
        <taxon>Actinopterygii</taxon>
        <taxon>Neopterygii</taxon>
        <taxon>Teleostei</taxon>
        <taxon>Ostariophysi</taxon>
        <taxon>Siluriformes</taxon>
        <taxon>Bagridae</taxon>
        <taxon>Tachysurus</taxon>
    </lineage>
</organism>
<feature type="signal peptide" evidence="1">
    <location>
        <begin position="1"/>
        <end position="26"/>
    </location>
</feature>
<gene>
    <name evidence="2" type="ORF">Q7C36_002849</name>
</gene>